<gene>
    <name evidence="1" type="ORF">PIB30_085688</name>
</gene>
<comment type="caution">
    <text evidence="1">The sequence shown here is derived from an EMBL/GenBank/DDBJ whole genome shotgun (WGS) entry which is preliminary data.</text>
</comment>
<name>A0ABU6YQH5_9FABA</name>
<protein>
    <recommendedName>
        <fullName evidence="3">TF-B3 domain-containing protein</fullName>
    </recommendedName>
</protein>
<organism evidence="1 2">
    <name type="scientific">Stylosanthes scabra</name>
    <dbReference type="NCBI Taxonomy" id="79078"/>
    <lineage>
        <taxon>Eukaryota</taxon>
        <taxon>Viridiplantae</taxon>
        <taxon>Streptophyta</taxon>
        <taxon>Embryophyta</taxon>
        <taxon>Tracheophyta</taxon>
        <taxon>Spermatophyta</taxon>
        <taxon>Magnoliopsida</taxon>
        <taxon>eudicotyledons</taxon>
        <taxon>Gunneridae</taxon>
        <taxon>Pentapetalae</taxon>
        <taxon>rosids</taxon>
        <taxon>fabids</taxon>
        <taxon>Fabales</taxon>
        <taxon>Fabaceae</taxon>
        <taxon>Papilionoideae</taxon>
        <taxon>50 kb inversion clade</taxon>
        <taxon>dalbergioids sensu lato</taxon>
        <taxon>Dalbergieae</taxon>
        <taxon>Pterocarpus clade</taxon>
        <taxon>Stylosanthes</taxon>
    </lineage>
</organism>
<reference evidence="1 2" key="1">
    <citation type="journal article" date="2023" name="Plants (Basel)">
        <title>Bridging the Gap: Combining Genomics and Transcriptomics Approaches to Understand Stylosanthes scabra, an Orphan Legume from the Brazilian Caatinga.</title>
        <authorList>
            <person name="Ferreira-Neto J.R.C."/>
            <person name="da Silva M.D."/>
            <person name="Binneck E."/>
            <person name="de Melo N.F."/>
            <person name="da Silva R.H."/>
            <person name="de Melo A.L.T.M."/>
            <person name="Pandolfi V."/>
            <person name="Bustamante F.O."/>
            <person name="Brasileiro-Vidal A.C."/>
            <person name="Benko-Iseppon A.M."/>
        </authorList>
    </citation>
    <scope>NUCLEOTIDE SEQUENCE [LARGE SCALE GENOMIC DNA]</scope>
    <source>
        <tissue evidence="1">Leaves</tissue>
    </source>
</reference>
<dbReference type="EMBL" id="JASCZI010243094">
    <property type="protein sequence ID" value="MED6212665.1"/>
    <property type="molecule type" value="Genomic_DNA"/>
</dbReference>
<accession>A0ABU6YQH5</accession>
<evidence type="ECO:0008006" key="3">
    <source>
        <dbReference type="Google" id="ProtNLM"/>
    </source>
</evidence>
<proteinExistence type="predicted"/>
<evidence type="ECO:0000313" key="2">
    <source>
        <dbReference type="Proteomes" id="UP001341840"/>
    </source>
</evidence>
<keyword evidence="2" id="KW-1185">Reference proteome</keyword>
<evidence type="ECO:0000313" key="1">
    <source>
        <dbReference type="EMBL" id="MED6212665.1"/>
    </source>
</evidence>
<sequence>MQYIPAPFSRAMIRTAPGISYLCNVIVTPSHPSNPNFKFQLLPSEGRVEFKLGGDWQFFCKGYPLRYQRHCNISIFGTSMLPTIGNGAKNLMRQIFLRFATIRQVHRIKW</sequence>
<dbReference type="Proteomes" id="UP001341840">
    <property type="component" value="Unassembled WGS sequence"/>
</dbReference>